<organism evidence="7 8">
    <name type="scientific">Chitinophaga barathri</name>
    <dbReference type="NCBI Taxonomy" id="1647451"/>
    <lineage>
        <taxon>Bacteria</taxon>
        <taxon>Pseudomonadati</taxon>
        <taxon>Bacteroidota</taxon>
        <taxon>Chitinophagia</taxon>
        <taxon>Chitinophagales</taxon>
        <taxon>Chitinophagaceae</taxon>
        <taxon>Chitinophaga</taxon>
    </lineage>
</organism>
<dbReference type="OrthoDB" id="9810303at2"/>
<dbReference type="EMBL" id="RMBX01000001">
    <property type="protein sequence ID" value="RPD43060.1"/>
    <property type="molecule type" value="Genomic_DNA"/>
</dbReference>
<evidence type="ECO:0000256" key="4">
    <source>
        <dbReference type="ARBA" id="ARBA00022679"/>
    </source>
</evidence>
<dbReference type="PANTHER" id="PTHR43646">
    <property type="entry name" value="GLYCOSYLTRANSFERASE"/>
    <property type="match status" value="1"/>
</dbReference>
<evidence type="ECO:0000313" key="8">
    <source>
        <dbReference type="Proteomes" id="UP000279089"/>
    </source>
</evidence>
<evidence type="ECO:0000256" key="1">
    <source>
        <dbReference type="ARBA" id="ARBA00004236"/>
    </source>
</evidence>
<dbReference type="NCBIfam" id="TIGR04283">
    <property type="entry name" value="glyco_like_mftF"/>
    <property type="match status" value="1"/>
</dbReference>
<reference evidence="8" key="1">
    <citation type="submission" date="2018-11" db="EMBL/GenBank/DDBJ databases">
        <title>Chitinophaga lutea sp.nov., isolate from arsenic contaminated soil.</title>
        <authorList>
            <person name="Zong Y."/>
        </authorList>
    </citation>
    <scope>NUCLEOTIDE SEQUENCE [LARGE SCALE GENOMIC DNA]</scope>
    <source>
        <strain evidence="8">YLT18</strain>
    </source>
</reference>
<dbReference type="InterPro" id="IPR029044">
    <property type="entry name" value="Nucleotide-diphossugar_trans"/>
</dbReference>
<keyword evidence="4 7" id="KW-0808">Transferase</keyword>
<comment type="subcellular location">
    <subcellularLocation>
        <location evidence="1">Cell membrane</location>
    </subcellularLocation>
</comment>
<keyword evidence="5" id="KW-0472">Membrane</keyword>
<keyword evidence="2" id="KW-1003">Cell membrane</keyword>
<dbReference type="InterPro" id="IPR026461">
    <property type="entry name" value="Trfase_2_rSAM/seldom_assoc"/>
</dbReference>
<keyword evidence="3" id="KW-0328">Glycosyltransferase</keyword>
<dbReference type="SUPFAM" id="SSF53448">
    <property type="entry name" value="Nucleotide-diphospho-sugar transferases"/>
    <property type="match status" value="1"/>
</dbReference>
<dbReference type="Proteomes" id="UP000279089">
    <property type="component" value="Unassembled WGS sequence"/>
</dbReference>
<name>A0A3N4MSD8_9BACT</name>
<evidence type="ECO:0000259" key="6">
    <source>
        <dbReference type="Pfam" id="PF00535"/>
    </source>
</evidence>
<gene>
    <name evidence="7" type="ORF">EG028_01855</name>
</gene>
<protein>
    <submittedName>
        <fullName evidence="7">Glycosyltransferase</fullName>
    </submittedName>
</protein>
<accession>A0A3N4MSD8</accession>
<evidence type="ECO:0000256" key="2">
    <source>
        <dbReference type="ARBA" id="ARBA00022475"/>
    </source>
</evidence>
<dbReference type="GO" id="GO:0016757">
    <property type="term" value="F:glycosyltransferase activity"/>
    <property type="evidence" value="ECO:0007669"/>
    <property type="project" value="UniProtKB-KW"/>
</dbReference>
<dbReference type="GO" id="GO:0005886">
    <property type="term" value="C:plasma membrane"/>
    <property type="evidence" value="ECO:0007669"/>
    <property type="project" value="UniProtKB-SubCell"/>
</dbReference>
<proteinExistence type="predicted"/>
<dbReference type="RefSeq" id="WP_120514331.1">
    <property type="nucleotide sequence ID" value="NZ_QXZY01000001.1"/>
</dbReference>
<dbReference type="CDD" id="cd02522">
    <property type="entry name" value="GT_2_like_a"/>
    <property type="match status" value="1"/>
</dbReference>
<comment type="caution">
    <text evidence="7">The sequence shown here is derived from an EMBL/GenBank/DDBJ whole genome shotgun (WGS) entry which is preliminary data.</text>
</comment>
<sequence>MISIIIPTLNEADHIGNCIQRLVLGRLEIVEIIVVDASPTDHTRMIAESLGATVFAVPKVSRAFQMNFGARKASGNILYFVHADVLPPVTYAADIMQAVHEGFAAGRFRFRFASGKMMLKLNAWFTRFDRLWTSGGDETLFVKKDVFDRCNGYDEKYVIMEEYDLIKRIRISERFRIIPKDVVVSARKYDQNSWWKVQRANFTAFRLFSRGEDPSVIRQTYHSMIRHPKDSR</sequence>
<dbReference type="Pfam" id="PF00535">
    <property type="entry name" value="Glycos_transf_2"/>
    <property type="match status" value="1"/>
</dbReference>
<feature type="domain" description="Glycosyltransferase 2-like" evidence="6">
    <location>
        <begin position="3"/>
        <end position="115"/>
    </location>
</feature>
<dbReference type="AlphaFoldDB" id="A0A3N4MSD8"/>
<keyword evidence="8" id="KW-1185">Reference proteome</keyword>
<evidence type="ECO:0000313" key="7">
    <source>
        <dbReference type="EMBL" id="RPD43060.1"/>
    </source>
</evidence>
<evidence type="ECO:0000256" key="5">
    <source>
        <dbReference type="ARBA" id="ARBA00023136"/>
    </source>
</evidence>
<dbReference type="InterPro" id="IPR001173">
    <property type="entry name" value="Glyco_trans_2-like"/>
</dbReference>
<dbReference type="Gene3D" id="3.90.550.10">
    <property type="entry name" value="Spore Coat Polysaccharide Biosynthesis Protein SpsA, Chain A"/>
    <property type="match status" value="1"/>
</dbReference>
<dbReference type="PANTHER" id="PTHR43646:SF2">
    <property type="entry name" value="GLYCOSYLTRANSFERASE 2-LIKE DOMAIN-CONTAINING PROTEIN"/>
    <property type="match status" value="1"/>
</dbReference>
<evidence type="ECO:0000256" key="3">
    <source>
        <dbReference type="ARBA" id="ARBA00022676"/>
    </source>
</evidence>